<protein>
    <submittedName>
        <fullName evidence="1">Uncharacterized protein</fullName>
    </submittedName>
</protein>
<evidence type="ECO:0000313" key="2">
    <source>
        <dbReference type="Proteomes" id="UP000765509"/>
    </source>
</evidence>
<dbReference type="AlphaFoldDB" id="A0A9Q3CU37"/>
<proteinExistence type="predicted"/>
<accession>A0A9Q3CU37</accession>
<dbReference type="EMBL" id="AVOT02010364">
    <property type="protein sequence ID" value="MBW0490008.1"/>
    <property type="molecule type" value="Genomic_DNA"/>
</dbReference>
<name>A0A9Q3CU37_9BASI</name>
<comment type="caution">
    <text evidence="1">The sequence shown here is derived from an EMBL/GenBank/DDBJ whole genome shotgun (WGS) entry which is preliminary data.</text>
</comment>
<keyword evidence="2" id="KW-1185">Reference proteome</keyword>
<gene>
    <name evidence="1" type="ORF">O181_029723</name>
</gene>
<reference evidence="1" key="1">
    <citation type="submission" date="2021-03" db="EMBL/GenBank/DDBJ databases">
        <title>Draft genome sequence of rust myrtle Austropuccinia psidii MF-1, a brazilian biotype.</title>
        <authorList>
            <person name="Quecine M.C."/>
            <person name="Pachon D.M.R."/>
            <person name="Bonatelli M.L."/>
            <person name="Correr F.H."/>
            <person name="Franceschini L.M."/>
            <person name="Leite T.F."/>
            <person name="Margarido G.R.A."/>
            <person name="Almeida C.A."/>
            <person name="Ferrarezi J.A."/>
            <person name="Labate C.A."/>
        </authorList>
    </citation>
    <scope>NUCLEOTIDE SEQUENCE</scope>
    <source>
        <strain evidence="1">MF-1</strain>
    </source>
</reference>
<dbReference type="Proteomes" id="UP000765509">
    <property type="component" value="Unassembled WGS sequence"/>
</dbReference>
<organism evidence="1 2">
    <name type="scientific">Austropuccinia psidii MF-1</name>
    <dbReference type="NCBI Taxonomy" id="1389203"/>
    <lineage>
        <taxon>Eukaryota</taxon>
        <taxon>Fungi</taxon>
        <taxon>Dikarya</taxon>
        <taxon>Basidiomycota</taxon>
        <taxon>Pucciniomycotina</taxon>
        <taxon>Pucciniomycetes</taxon>
        <taxon>Pucciniales</taxon>
        <taxon>Sphaerophragmiaceae</taxon>
        <taxon>Austropuccinia</taxon>
    </lineage>
</organism>
<evidence type="ECO:0000313" key="1">
    <source>
        <dbReference type="EMBL" id="MBW0490008.1"/>
    </source>
</evidence>
<sequence length="114" mass="13662">MEFKPKGLDVENSQLKNAHSTFFHNLEQSMGQALFKEVPKLGEWPQLSGEGEYDHMKFIRGIEMTEEDSELPEILVKERFKTLFTKSDHRWYIKLRRAYGHQSWTWWKSQITNK</sequence>